<dbReference type="PANTHER" id="PTHR14856">
    <property type="entry name" value="PQ-LOOP REPEAT-CONTAINING PROTEIN 1-LIKE PROTEIN"/>
    <property type="match status" value="1"/>
</dbReference>
<keyword evidence="2 8" id="KW-0812">Transmembrane</keyword>
<feature type="transmembrane region" description="Helical" evidence="8">
    <location>
        <begin position="174"/>
        <end position="196"/>
    </location>
</feature>
<sequence>MDNLWEELSDISILKLVKWGAIMAMVFGGVVPFIPQYREIKRTDDAEGFSLFVCLTLLIANTLRILFWFGKRYELPLLIQSIIMNITMLIMVNLCVTVKNRNQIIRGRERVFTDPGTRDPRPSHSKQLRADHNFLDFDTKYFWAWTDFISYVDFLIVFTIVTSFFMYLFVEISFFVELIGFLALFAEALLGAPQLLRNYQHKSTEGMSVAMVMMWTMGDTFKTCYFLLREAPLQFWVCGALQVCIDLFILLQVQLYRLSPGVRRTRNMPD</sequence>
<name>A0AAN9Z6T5_9ORTH</name>
<evidence type="ECO:0000256" key="3">
    <source>
        <dbReference type="ARBA" id="ARBA00022737"/>
    </source>
</evidence>
<dbReference type="InterPro" id="IPR006603">
    <property type="entry name" value="PQ-loop_rpt"/>
</dbReference>
<keyword evidence="4 8" id="KW-1133">Transmembrane helix</keyword>
<dbReference type="Proteomes" id="UP001378592">
    <property type="component" value="Unassembled WGS sequence"/>
</dbReference>
<dbReference type="PANTHER" id="PTHR14856:SF9">
    <property type="entry name" value="PQ-LOOP REPEAT-CONTAINING PROTEIN 1"/>
    <property type="match status" value="1"/>
</dbReference>
<feature type="transmembrane region" description="Helical" evidence="8">
    <location>
        <begin position="75"/>
        <end position="98"/>
    </location>
</feature>
<dbReference type="Gene3D" id="1.20.1280.290">
    <property type="match status" value="2"/>
</dbReference>
<evidence type="ECO:0000256" key="2">
    <source>
        <dbReference type="ARBA" id="ARBA00022692"/>
    </source>
</evidence>
<dbReference type="GO" id="GO:0005802">
    <property type="term" value="C:trans-Golgi network"/>
    <property type="evidence" value="ECO:0007669"/>
    <property type="project" value="TreeGrafter"/>
</dbReference>
<evidence type="ECO:0000313" key="9">
    <source>
        <dbReference type="EMBL" id="KAK7864959.1"/>
    </source>
</evidence>
<comment type="subcellular location">
    <subcellularLocation>
        <location evidence="1">Membrane</location>
        <topology evidence="1">Multi-pass membrane protein</topology>
    </subcellularLocation>
</comment>
<accession>A0AAN9Z6T5</accession>
<organism evidence="9 10">
    <name type="scientific">Gryllus longicercus</name>
    <dbReference type="NCBI Taxonomy" id="2509291"/>
    <lineage>
        <taxon>Eukaryota</taxon>
        <taxon>Metazoa</taxon>
        <taxon>Ecdysozoa</taxon>
        <taxon>Arthropoda</taxon>
        <taxon>Hexapoda</taxon>
        <taxon>Insecta</taxon>
        <taxon>Pterygota</taxon>
        <taxon>Neoptera</taxon>
        <taxon>Polyneoptera</taxon>
        <taxon>Orthoptera</taxon>
        <taxon>Ensifera</taxon>
        <taxon>Gryllidea</taxon>
        <taxon>Grylloidea</taxon>
        <taxon>Gryllidae</taxon>
        <taxon>Gryllinae</taxon>
        <taxon>Gryllus</taxon>
    </lineage>
</organism>
<evidence type="ECO:0000256" key="8">
    <source>
        <dbReference type="SAM" id="Phobius"/>
    </source>
</evidence>
<evidence type="ECO:0000256" key="1">
    <source>
        <dbReference type="ARBA" id="ARBA00004141"/>
    </source>
</evidence>
<keyword evidence="5 8" id="KW-0472">Membrane</keyword>
<protein>
    <recommendedName>
        <fullName evidence="6">Solute carrier family 66 member 2</fullName>
    </recommendedName>
    <alternativeName>
        <fullName evidence="7">PQ-loop repeat-containing protein 1</fullName>
    </alternativeName>
</protein>
<keyword evidence="10" id="KW-1185">Reference proteome</keyword>
<proteinExistence type="predicted"/>
<dbReference type="Pfam" id="PF04193">
    <property type="entry name" value="PQ-loop"/>
    <property type="match status" value="2"/>
</dbReference>
<gene>
    <name evidence="9" type="ORF">R5R35_004943</name>
</gene>
<keyword evidence="3" id="KW-0677">Repeat</keyword>
<dbReference type="GO" id="GO:0016020">
    <property type="term" value="C:membrane"/>
    <property type="evidence" value="ECO:0007669"/>
    <property type="project" value="UniProtKB-SubCell"/>
</dbReference>
<dbReference type="GO" id="GO:0005829">
    <property type="term" value="C:cytosol"/>
    <property type="evidence" value="ECO:0007669"/>
    <property type="project" value="GOC"/>
</dbReference>
<dbReference type="AlphaFoldDB" id="A0AAN9Z6T5"/>
<comment type="caution">
    <text evidence="9">The sequence shown here is derived from an EMBL/GenBank/DDBJ whole genome shotgun (WGS) entry which is preliminary data.</text>
</comment>
<dbReference type="GO" id="GO:0005768">
    <property type="term" value="C:endosome"/>
    <property type="evidence" value="ECO:0007669"/>
    <property type="project" value="TreeGrafter"/>
</dbReference>
<evidence type="ECO:0000256" key="5">
    <source>
        <dbReference type="ARBA" id="ARBA00023136"/>
    </source>
</evidence>
<evidence type="ECO:0000256" key="7">
    <source>
        <dbReference type="ARBA" id="ARBA00043159"/>
    </source>
</evidence>
<reference evidence="9 10" key="1">
    <citation type="submission" date="2024-03" db="EMBL/GenBank/DDBJ databases">
        <title>The genome assembly and annotation of the cricket Gryllus longicercus Weissman &amp; Gray.</title>
        <authorList>
            <person name="Szrajer S."/>
            <person name="Gray D."/>
            <person name="Ylla G."/>
        </authorList>
    </citation>
    <scope>NUCLEOTIDE SEQUENCE [LARGE SCALE GENOMIC DNA]</scope>
    <source>
        <strain evidence="9">DAG 2021-001</strain>
        <tissue evidence="9">Whole body minus gut</tissue>
    </source>
</reference>
<dbReference type="GO" id="GO:0042147">
    <property type="term" value="P:retrograde transport, endosome to Golgi"/>
    <property type="evidence" value="ECO:0007669"/>
    <property type="project" value="TreeGrafter"/>
</dbReference>
<feature type="transmembrane region" description="Helical" evidence="8">
    <location>
        <begin position="148"/>
        <end position="168"/>
    </location>
</feature>
<dbReference type="FunFam" id="1.20.1280.290:FF:000005">
    <property type="entry name" value="PQ-loop repeat-containing protein 1"/>
    <property type="match status" value="1"/>
</dbReference>
<evidence type="ECO:0000256" key="6">
    <source>
        <dbReference type="ARBA" id="ARBA00040648"/>
    </source>
</evidence>
<feature type="transmembrane region" description="Helical" evidence="8">
    <location>
        <begin position="16"/>
        <end position="37"/>
    </location>
</feature>
<dbReference type="EMBL" id="JAZDUA010000189">
    <property type="protein sequence ID" value="KAK7864959.1"/>
    <property type="molecule type" value="Genomic_DNA"/>
</dbReference>
<dbReference type="SMART" id="SM00679">
    <property type="entry name" value="CTNS"/>
    <property type="match status" value="2"/>
</dbReference>
<dbReference type="InterPro" id="IPR052241">
    <property type="entry name" value="SLC66/Scramblase_ANY1"/>
</dbReference>
<evidence type="ECO:0000313" key="10">
    <source>
        <dbReference type="Proteomes" id="UP001378592"/>
    </source>
</evidence>
<feature type="transmembrane region" description="Helical" evidence="8">
    <location>
        <begin position="49"/>
        <end position="69"/>
    </location>
</feature>
<evidence type="ECO:0000256" key="4">
    <source>
        <dbReference type="ARBA" id="ARBA00022989"/>
    </source>
</evidence>
<dbReference type="FunFam" id="1.20.1280.290:FF:000008">
    <property type="entry name" value="PQ-loop repeat-containing protein 1"/>
    <property type="match status" value="1"/>
</dbReference>
<dbReference type="GO" id="GO:0045332">
    <property type="term" value="P:phospholipid translocation"/>
    <property type="evidence" value="ECO:0007669"/>
    <property type="project" value="TreeGrafter"/>
</dbReference>